<name>A0A6J5RH51_9CAUD</name>
<reference evidence="3" key="1">
    <citation type="submission" date="2020-05" db="EMBL/GenBank/DDBJ databases">
        <authorList>
            <person name="Chiriac C."/>
            <person name="Salcher M."/>
            <person name="Ghai R."/>
            <person name="Kavagutti S V."/>
        </authorList>
    </citation>
    <scope>NUCLEOTIDE SEQUENCE</scope>
</reference>
<dbReference type="InterPro" id="IPR020017">
    <property type="entry name" value="XapX_domain"/>
</dbReference>
<gene>
    <name evidence="2" type="ORF">UFOVP1119_134</name>
    <name evidence="3" type="ORF">UFOVP1238_108</name>
</gene>
<evidence type="ECO:0000256" key="1">
    <source>
        <dbReference type="SAM" id="Phobius"/>
    </source>
</evidence>
<sequence length="52" mass="5437">MIKEVLMTTLTGMGVGAVFAVFKLPVPAPPVFAGLMGIFGLWLGYGLIARAL</sequence>
<keyword evidence="1" id="KW-0472">Membrane</keyword>
<dbReference type="EMBL" id="LR797076">
    <property type="protein sequence ID" value="CAB4185825.1"/>
    <property type="molecule type" value="Genomic_DNA"/>
</dbReference>
<accession>A0A6J5RH51</accession>
<dbReference type="EMBL" id="LR797198">
    <property type="protein sequence ID" value="CAB4193607.1"/>
    <property type="molecule type" value="Genomic_DNA"/>
</dbReference>
<feature type="transmembrane region" description="Helical" evidence="1">
    <location>
        <begin position="30"/>
        <end position="48"/>
    </location>
</feature>
<protein>
    <submittedName>
        <fullName evidence="3">XapX, XapX domain</fullName>
    </submittedName>
</protein>
<organism evidence="3">
    <name type="scientific">uncultured Caudovirales phage</name>
    <dbReference type="NCBI Taxonomy" id="2100421"/>
    <lineage>
        <taxon>Viruses</taxon>
        <taxon>Duplodnaviria</taxon>
        <taxon>Heunggongvirae</taxon>
        <taxon>Uroviricota</taxon>
        <taxon>Caudoviricetes</taxon>
        <taxon>Peduoviridae</taxon>
        <taxon>Maltschvirus</taxon>
        <taxon>Maltschvirus maltsch</taxon>
    </lineage>
</organism>
<evidence type="ECO:0000313" key="2">
    <source>
        <dbReference type="EMBL" id="CAB4185825.1"/>
    </source>
</evidence>
<keyword evidence="1" id="KW-1133">Transmembrane helix</keyword>
<proteinExistence type="predicted"/>
<dbReference type="NCBIfam" id="TIGR03510">
    <property type="entry name" value="XapX"/>
    <property type="match status" value="1"/>
</dbReference>
<keyword evidence="1" id="KW-0812">Transmembrane</keyword>
<evidence type="ECO:0000313" key="3">
    <source>
        <dbReference type="EMBL" id="CAB4193607.1"/>
    </source>
</evidence>